<protein>
    <submittedName>
        <fullName evidence="2">Uncharacterized protein</fullName>
    </submittedName>
</protein>
<feature type="region of interest" description="Disordered" evidence="1">
    <location>
        <begin position="214"/>
        <end position="250"/>
    </location>
</feature>
<dbReference type="EnsemblMetazoa" id="G15311.7">
    <property type="protein sequence ID" value="G15311.7:cds"/>
    <property type="gene ID" value="G15311"/>
</dbReference>
<feature type="compositionally biased region" description="Low complexity" evidence="1">
    <location>
        <begin position="291"/>
        <end position="302"/>
    </location>
</feature>
<sequence>MGPLVGSYREEDKENYSMPRTPYSRRTRSSDDGLMAFDSCSEFSFDDSLTDEGRLSRSLQSWMPNYVIVPIEPMVKPPRQPVYSGRLGKMPSLQRVPSDESIHTKLSLLSCSTRDISPDERLSTATKRRRTRRRNVGSRAQSANEKPKLNWEDFARQRSKGALDKFSKTHNAMRMDVIQQFEDDESEAFRMMDKDEQRMLKAVGIRRSRLYGGELKKSPSLSDVRDTYTPPKPKPTTNRRSLSVGAKPRSRGINLEEIRQQRIREKIALMQQRQRSRGGRRSFLAHRKQTRTTITTTSSTGSNAPATPSPRSMSPANNNPEEQVSVWKGDQQILEMDLRRGLTKRVQKKIMSTTMAINLVTGYGESNEQQRVIGRHEEFPSFVDEDYCSVPKMVQRIRITPDLSMVIKDDIRVRMGRPRYHEIKTRDLEVWNRGQLLNRSHRNLKVFNWLHSLKENEFEKDIEPYIDDSIPASPDDVDVLHIEAADEPDIKPLYLKKFKMKGKKRKV</sequence>
<feature type="region of interest" description="Disordered" evidence="1">
    <location>
        <begin position="117"/>
        <end position="149"/>
    </location>
</feature>
<feature type="compositionally biased region" description="Basic residues" evidence="1">
    <location>
        <begin position="274"/>
        <end position="290"/>
    </location>
</feature>
<dbReference type="EnsemblMetazoa" id="G15311.1">
    <property type="protein sequence ID" value="G15311.1:cds"/>
    <property type="gene ID" value="G15311"/>
</dbReference>
<evidence type="ECO:0000313" key="2">
    <source>
        <dbReference type="EnsemblMetazoa" id="G15311.7:cds"/>
    </source>
</evidence>
<evidence type="ECO:0000313" key="3">
    <source>
        <dbReference type="Proteomes" id="UP000005408"/>
    </source>
</evidence>
<organism evidence="2 3">
    <name type="scientific">Magallana gigas</name>
    <name type="common">Pacific oyster</name>
    <name type="synonym">Crassostrea gigas</name>
    <dbReference type="NCBI Taxonomy" id="29159"/>
    <lineage>
        <taxon>Eukaryota</taxon>
        <taxon>Metazoa</taxon>
        <taxon>Spiralia</taxon>
        <taxon>Lophotrochozoa</taxon>
        <taxon>Mollusca</taxon>
        <taxon>Bivalvia</taxon>
        <taxon>Autobranchia</taxon>
        <taxon>Pteriomorphia</taxon>
        <taxon>Ostreida</taxon>
        <taxon>Ostreoidea</taxon>
        <taxon>Ostreidae</taxon>
        <taxon>Magallana</taxon>
    </lineage>
</organism>
<dbReference type="EnsemblMetazoa" id="G15311.4">
    <property type="protein sequence ID" value="G15311.4:cds"/>
    <property type="gene ID" value="G15311"/>
</dbReference>
<dbReference type="EnsemblMetazoa" id="G15311.6">
    <property type="protein sequence ID" value="G15311.6:cds"/>
    <property type="gene ID" value="G15311"/>
</dbReference>
<feature type="region of interest" description="Disordered" evidence="1">
    <location>
        <begin position="270"/>
        <end position="326"/>
    </location>
</feature>
<dbReference type="OrthoDB" id="6130045at2759"/>
<dbReference type="Proteomes" id="UP000005408">
    <property type="component" value="Unassembled WGS sequence"/>
</dbReference>
<dbReference type="AlphaFoldDB" id="A0A8W8IS03"/>
<name>A0A8W8IS03_MAGGI</name>
<feature type="region of interest" description="Disordered" evidence="1">
    <location>
        <begin position="1"/>
        <end position="31"/>
    </location>
</feature>
<dbReference type="EnsemblMetazoa" id="G15311.8">
    <property type="protein sequence ID" value="G15311.8:cds"/>
    <property type="gene ID" value="G15311"/>
</dbReference>
<dbReference type="OMA" id="HKPRIIQ"/>
<accession>A0A8W8IS03</accession>
<feature type="compositionally biased region" description="Basic residues" evidence="1">
    <location>
        <begin position="126"/>
        <end position="136"/>
    </location>
</feature>
<feature type="compositionally biased region" description="Polar residues" evidence="1">
    <location>
        <begin position="303"/>
        <end position="322"/>
    </location>
</feature>
<evidence type="ECO:0000256" key="1">
    <source>
        <dbReference type="SAM" id="MobiDB-lite"/>
    </source>
</evidence>
<reference evidence="2" key="1">
    <citation type="submission" date="2022-08" db="UniProtKB">
        <authorList>
            <consortium name="EnsemblMetazoa"/>
        </authorList>
    </citation>
    <scope>IDENTIFICATION</scope>
    <source>
        <strain evidence="2">05x7-T-G4-1.051#20</strain>
    </source>
</reference>
<keyword evidence="3" id="KW-1185">Reference proteome</keyword>
<dbReference type="EnsemblMetazoa" id="G15311.5">
    <property type="protein sequence ID" value="G15311.5:cds"/>
    <property type="gene ID" value="G15311"/>
</dbReference>
<proteinExistence type="predicted"/>